<keyword evidence="2" id="KW-1185">Reference proteome</keyword>
<evidence type="ECO:0000313" key="1">
    <source>
        <dbReference type="EMBL" id="MFC4330562.1"/>
    </source>
</evidence>
<name>A0ABV8TIV2_9ACTN</name>
<gene>
    <name evidence="1" type="ORF">ACFPC0_22800</name>
</gene>
<evidence type="ECO:0008006" key="3">
    <source>
        <dbReference type="Google" id="ProtNLM"/>
    </source>
</evidence>
<proteinExistence type="predicted"/>
<comment type="caution">
    <text evidence="1">The sequence shown here is derived from an EMBL/GenBank/DDBJ whole genome shotgun (WGS) entry which is preliminary data.</text>
</comment>
<dbReference type="Proteomes" id="UP001595824">
    <property type="component" value="Unassembled WGS sequence"/>
</dbReference>
<organism evidence="1 2">
    <name type="scientific">Streptomyces andamanensis</name>
    <dbReference type="NCBI Taxonomy" id="1565035"/>
    <lineage>
        <taxon>Bacteria</taxon>
        <taxon>Bacillati</taxon>
        <taxon>Actinomycetota</taxon>
        <taxon>Actinomycetes</taxon>
        <taxon>Kitasatosporales</taxon>
        <taxon>Streptomycetaceae</taxon>
        <taxon>Streptomyces</taxon>
    </lineage>
</organism>
<reference evidence="2" key="1">
    <citation type="journal article" date="2019" name="Int. J. Syst. Evol. Microbiol.">
        <title>The Global Catalogue of Microorganisms (GCM) 10K type strain sequencing project: providing services to taxonomists for standard genome sequencing and annotation.</title>
        <authorList>
            <consortium name="The Broad Institute Genomics Platform"/>
            <consortium name="The Broad Institute Genome Sequencing Center for Infectious Disease"/>
            <person name="Wu L."/>
            <person name="Ma J."/>
        </authorList>
    </citation>
    <scope>NUCLEOTIDE SEQUENCE [LARGE SCALE GENOMIC DNA]</scope>
    <source>
        <strain evidence="2">PCU 347</strain>
    </source>
</reference>
<sequence>MLIAFRCRSCGAPLSKPLEERAWQPLPRARGREHHSYGPSTVRVGFFARDPDPYGPAGSAGTWVINPLDGVLLRPHTDSARLHGCCRRDGLDGPNLLCARCGGEVGVEISDCWTEYDVRLLDSAVVPEPGGSGASPGEGR</sequence>
<dbReference type="RefSeq" id="WP_381741503.1">
    <property type="nucleotide sequence ID" value="NZ_JBHSDP010000024.1"/>
</dbReference>
<protein>
    <recommendedName>
        <fullName evidence="3">Ammonia monooxygenase</fullName>
    </recommendedName>
</protein>
<accession>A0ABV8TIV2</accession>
<dbReference type="EMBL" id="JBHSDP010000024">
    <property type="protein sequence ID" value="MFC4330562.1"/>
    <property type="molecule type" value="Genomic_DNA"/>
</dbReference>
<evidence type="ECO:0000313" key="2">
    <source>
        <dbReference type="Proteomes" id="UP001595824"/>
    </source>
</evidence>